<sequence length="70" mass="7609">MSDTGKTTIRLPTGLWDRFIAFVVKKHGRTHGGVLAQEAALALEAHMGESYEPPFGARVRTGVILTGEEE</sequence>
<comment type="caution">
    <text evidence="1">The sequence shown here is derived from an EMBL/GenBank/DDBJ whole genome shotgun (WGS) entry which is preliminary data.</text>
</comment>
<protein>
    <submittedName>
        <fullName evidence="1">Uncharacterized protein</fullName>
    </submittedName>
</protein>
<name>A0A0F9TR39_9ZZZZ</name>
<evidence type="ECO:0000313" key="1">
    <source>
        <dbReference type="EMBL" id="KKN51586.1"/>
    </source>
</evidence>
<organism evidence="1">
    <name type="scientific">marine sediment metagenome</name>
    <dbReference type="NCBI Taxonomy" id="412755"/>
    <lineage>
        <taxon>unclassified sequences</taxon>
        <taxon>metagenomes</taxon>
        <taxon>ecological metagenomes</taxon>
    </lineage>
</organism>
<accession>A0A0F9TR39</accession>
<reference evidence="1" key="1">
    <citation type="journal article" date="2015" name="Nature">
        <title>Complex archaea that bridge the gap between prokaryotes and eukaryotes.</title>
        <authorList>
            <person name="Spang A."/>
            <person name="Saw J.H."/>
            <person name="Jorgensen S.L."/>
            <person name="Zaremba-Niedzwiedzka K."/>
            <person name="Martijn J."/>
            <person name="Lind A.E."/>
            <person name="van Eijk R."/>
            <person name="Schleper C."/>
            <person name="Guy L."/>
            <person name="Ettema T.J."/>
        </authorList>
    </citation>
    <scope>NUCLEOTIDE SEQUENCE</scope>
</reference>
<proteinExistence type="predicted"/>
<gene>
    <name evidence="1" type="ORF">LCGC14_0621280</name>
</gene>
<dbReference type="AlphaFoldDB" id="A0A0F9TR39"/>
<dbReference type="EMBL" id="LAZR01001057">
    <property type="protein sequence ID" value="KKN51586.1"/>
    <property type="molecule type" value="Genomic_DNA"/>
</dbReference>